<accession>A0ABQ5IVX5</accession>
<feature type="region of interest" description="Disordered" evidence="1">
    <location>
        <begin position="30"/>
        <end position="50"/>
    </location>
</feature>
<proteinExistence type="predicted"/>
<comment type="caution">
    <text evidence="2">The sequence shown here is derived from an EMBL/GenBank/DDBJ whole genome shotgun (WGS) entry which is preliminary data.</text>
</comment>
<organism evidence="2 3">
    <name type="scientific">Tanacetum coccineum</name>
    <dbReference type="NCBI Taxonomy" id="301880"/>
    <lineage>
        <taxon>Eukaryota</taxon>
        <taxon>Viridiplantae</taxon>
        <taxon>Streptophyta</taxon>
        <taxon>Embryophyta</taxon>
        <taxon>Tracheophyta</taxon>
        <taxon>Spermatophyta</taxon>
        <taxon>Magnoliopsida</taxon>
        <taxon>eudicotyledons</taxon>
        <taxon>Gunneridae</taxon>
        <taxon>Pentapetalae</taxon>
        <taxon>asterids</taxon>
        <taxon>campanulids</taxon>
        <taxon>Asterales</taxon>
        <taxon>Asteraceae</taxon>
        <taxon>Asteroideae</taxon>
        <taxon>Anthemideae</taxon>
        <taxon>Anthemidinae</taxon>
        <taxon>Tanacetum</taxon>
    </lineage>
</organism>
<evidence type="ECO:0000313" key="2">
    <source>
        <dbReference type="EMBL" id="GJU04372.1"/>
    </source>
</evidence>
<keyword evidence="3" id="KW-1185">Reference proteome</keyword>
<sequence>MFPRLDSWKGLQKAWSVNVILEGPEMIEVPNEQGRRRQGKSLRSSGYTSEELRRQASQSFRVTQLACFLASITLTVKSGHFGIQGQMLSPLFIGTV</sequence>
<dbReference type="EMBL" id="BQNB010021242">
    <property type="protein sequence ID" value="GJU04372.1"/>
    <property type="molecule type" value="Genomic_DNA"/>
</dbReference>
<reference evidence="2" key="1">
    <citation type="journal article" date="2022" name="Int. J. Mol. Sci.">
        <title>Draft Genome of Tanacetum Coccineum: Genomic Comparison of Closely Related Tanacetum-Family Plants.</title>
        <authorList>
            <person name="Yamashiro T."/>
            <person name="Shiraishi A."/>
            <person name="Nakayama K."/>
            <person name="Satake H."/>
        </authorList>
    </citation>
    <scope>NUCLEOTIDE SEQUENCE</scope>
</reference>
<evidence type="ECO:0000256" key="1">
    <source>
        <dbReference type="SAM" id="MobiDB-lite"/>
    </source>
</evidence>
<gene>
    <name evidence="2" type="ORF">Tco_1114710</name>
</gene>
<reference evidence="2" key="2">
    <citation type="submission" date="2022-01" db="EMBL/GenBank/DDBJ databases">
        <authorList>
            <person name="Yamashiro T."/>
            <person name="Shiraishi A."/>
            <person name="Satake H."/>
            <person name="Nakayama K."/>
        </authorList>
    </citation>
    <scope>NUCLEOTIDE SEQUENCE</scope>
</reference>
<dbReference type="Proteomes" id="UP001151760">
    <property type="component" value="Unassembled WGS sequence"/>
</dbReference>
<protein>
    <submittedName>
        <fullName evidence="2">Uncharacterized protein</fullName>
    </submittedName>
</protein>
<name>A0ABQ5IVX5_9ASTR</name>
<evidence type="ECO:0000313" key="3">
    <source>
        <dbReference type="Proteomes" id="UP001151760"/>
    </source>
</evidence>